<name>A0A2N5VZK3_9BASI</name>
<accession>A0A2N5VZK3</accession>
<gene>
    <name evidence="2" type="ORF">PCANC_07045</name>
</gene>
<reference evidence="2 3" key="1">
    <citation type="submission" date="2017-11" db="EMBL/GenBank/DDBJ databases">
        <title>De novo assembly and phasing of dikaryotic genomes from two isolates of Puccinia coronata f. sp. avenae, the causal agent of oat crown rust.</title>
        <authorList>
            <person name="Miller M.E."/>
            <person name="Zhang Y."/>
            <person name="Omidvar V."/>
            <person name="Sperschneider J."/>
            <person name="Schwessinger B."/>
            <person name="Raley C."/>
            <person name="Palmer J.M."/>
            <person name="Garnica D."/>
            <person name="Upadhyaya N."/>
            <person name="Rathjen J."/>
            <person name="Taylor J.M."/>
            <person name="Park R.F."/>
            <person name="Dodds P.N."/>
            <person name="Hirsch C.D."/>
            <person name="Kianian S.F."/>
            <person name="Figueroa M."/>
        </authorList>
    </citation>
    <scope>NUCLEOTIDE SEQUENCE [LARGE SCALE GENOMIC DNA]</scope>
    <source>
        <strain evidence="2">12NC29</strain>
    </source>
</reference>
<feature type="compositionally biased region" description="Basic and acidic residues" evidence="1">
    <location>
        <begin position="153"/>
        <end position="163"/>
    </location>
</feature>
<feature type="region of interest" description="Disordered" evidence="1">
    <location>
        <begin position="228"/>
        <end position="252"/>
    </location>
</feature>
<organism evidence="2 3">
    <name type="scientific">Puccinia coronata f. sp. avenae</name>
    <dbReference type="NCBI Taxonomy" id="200324"/>
    <lineage>
        <taxon>Eukaryota</taxon>
        <taxon>Fungi</taxon>
        <taxon>Dikarya</taxon>
        <taxon>Basidiomycota</taxon>
        <taxon>Pucciniomycotina</taxon>
        <taxon>Pucciniomycetes</taxon>
        <taxon>Pucciniales</taxon>
        <taxon>Pucciniaceae</taxon>
        <taxon>Puccinia</taxon>
    </lineage>
</organism>
<proteinExistence type="predicted"/>
<feature type="region of interest" description="Disordered" evidence="1">
    <location>
        <begin position="153"/>
        <end position="173"/>
    </location>
</feature>
<sequence>MEAIQDTEDSTGRDEQCSIVECPPKSHPRKPRLRPLLRDFLQSAHLRGKLALLADQNLEIQTQGCHLLYRRWNQPHPELQQKKTASGGTAMEVHQEKLVTTSQLIFNTYLAHDSPLDQSTYTDVGVHIKCGSGAGGERAVDCHLPDRRRVVRAPREQRADARQQRNTTARASSTGGIFKKVVKHNPRLLDLSTITHHPARSTMYHQSRPNLTSASNLPIIPLPLSPESSTLSFHHRKPSPSTPSRATISSIKPLHRLPLL</sequence>
<feature type="region of interest" description="Disordered" evidence="1">
    <location>
        <begin position="1"/>
        <end position="31"/>
    </location>
</feature>
<dbReference type="AlphaFoldDB" id="A0A2N5VZK3"/>
<keyword evidence="3" id="KW-1185">Reference proteome</keyword>
<evidence type="ECO:0000313" key="2">
    <source>
        <dbReference type="EMBL" id="PLW55444.1"/>
    </source>
</evidence>
<feature type="compositionally biased region" description="Polar residues" evidence="1">
    <location>
        <begin position="164"/>
        <end position="173"/>
    </location>
</feature>
<evidence type="ECO:0000313" key="3">
    <source>
        <dbReference type="Proteomes" id="UP000235388"/>
    </source>
</evidence>
<evidence type="ECO:0000256" key="1">
    <source>
        <dbReference type="SAM" id="MobiDB-lite"/>
    </source>
</evidence>
<comment type="caution">
    <text evidence="2">The sequence shown here is derived from an EMBL/GenBank/DDBJ whole genome shotgun (WGS) entry which is preliminary data.</text>
</comment>
<protein>
    <submittedName>
        <fullName evidence="2">Uncharacterized protein</fullName>
    </submittedName>
</protein>
<dbReference type="Proteomes" id="UP000235388">
    <property type="component" value="Unassembled WGS sequence"/>
</dbReference>
<dbReference type="EMBL" id="PGCJ01000032">
    <property type="protein sequence ID" value="PLW55444.1"/>
    <property type="molecule type" value="Genomic_DNA"/>
</dbReference>
<dbReference type="OrthoDB" id="196547at2759"/>